<dbReference type="SUPFAM" id="SSF64307">
    <property type="entry name" value="SirA-like"/>
    <property type="match status" value="1"/>
</dbReference>
<keyword evidence="7 8" id="KW-0501">Molybdenum cofactor biosynthesis</keyword>
<sequence>MHANPRTLAVILAGGLARRMEGARKPLLKLGGRRLIDLVVESAVGQGEVALNLHDSGDAAQLDLDLPVIADAIPGHAGPLAGILGALDHAARENYDSVLSLPCDCPFLPDDLAPRLAEAARNTRDGLACAGSGGRVHPVIALWPVGLRQDLRRALIDEGARAIGPFQRRYDCATVEWPAQPRDPFFNVNTPADLAEAEALLAVKTLDLRGLKCPMPVLKTKKFLATMAPGEKVEVLCTDPMSLVDVPHLLRQTGDVLEAQSRADGVAVFVIRREAR</sequence>
<evidence type="ECO:0000313" key="9">
    <source>
        <dbReference type="EMBL" id="PPQ26467.1"/>
    </source>
</evidence>
<feature type="binding site" evidence="8">
    <location>
        <position position="104"/>
    </location>
    <ligand>
        <name>Mg(2+)</name>
        <dbReference type="ChEBI" id="CHEBI:18420"/>
    </ligand>
</feature>
<reference evidence="9 10" key="1">
    <citation type="journal article" date="2018" name="Arch. Microbiol.">
        <title>New insights into the metabolic potential of the phototrophic purple bacterium Rhodopila globiformis DSM 161(T) from its draft genome sequence and evidence for a vanadium-dependent nitrogenase.</title>
        <authorList>
            <person name="Imhoff J.F."/>
            <person name="Rahn T."/>
            <person name="Kunzel S."/>
            <person name="Neulinger S.C."/>
        </authorList>
    </citation>
    <scope>NUCLEOTIDE SEQUENCE [LARGE SCALE GENOMIC DNA]</scope>
    <source>
        <strain evidence="9 10">DSM 16996</strain>
    </source>
</reference>
<dbReference type="AlphaFoldDB" id="A0A2S6MVS7"/>
<evidence type="ECO:0000256" key="2">
    <source>
        <dbReference type="ARBA" id="ARBA00022679"/>
    </source>
</evidence>
<dbReference type="GO" id="GO:0005525">
    <property type="term" value="F:GTP binding"/>
    <property type="evidence" value="ECO:0007669"/>
    <property type="project" value="UniProtKB-UniRule"/>
</dbReference>
<dbReference type="GO" id="GO:0046872">
    <property type="term" value="F:metal ion binding"/>
    <property type="evidence" value="ECO:0007669"/>
    <property type="project" value="UniProtKB-KW"/>
</dbReference>
<dbReference type="Pfam" id="PF12804">
    <property type="entry name" value="NTP_transf_3"/>
    <property type="match status" value="1"/>
</dbReference>
<evidence type="ECO:0000256" key="4">
    <source>
        <dbReference type="ARBA" id="ARBA00022741"/>
    </source>
</evidence>
<dbReference type="OrthoDB" id="9788394at2"/>
<dbReference type="RefSeq" id="WP_104510585.1">
    <property type="nucleotide sequence ID" value="NZ_JACIGC010000006.1"/>
</dbReference>
<proteinExistence type="inferred from homology"/>
<comment type="catalytic activity">
    <reaction evidence="8">
        <text>Mo-molybdopterin + GTP + H(+) = Mo-molybdopterin guanine dinucleotide + diphosphate</text>
        <dbReference type="Rhea" id="RHEA:34243"/>
        <dbReference type="ChEBI" id="CHEBI:15378"/>
        <dbReference type="ChEBI" id="CHEBI:33019"/>
        <dbReference type="ChEBI" id="CHEBI:37565"/>
        <dbReference type="ChEBI" id="CHEBI:71302"/>
        <dbReference type="ChEBI" id="CHEBI:71310"/>
        <dbReference type="EC" id="2.7.7.77"/>
    </reaction>
</comment>
<evidence type="ECO:0000256" key="7">
    <source>
        <dbReference type="ARBA" id="ARBA00023150"/>
    </source>
</evidence>
<evidence type="ECO:0000256" key="3">
    <source>
        <dbReference type="ARBA" id="ARBA00022723"/>
    </source>
</evidence>
<dbReference type="Pfam" id="PF01206">
    <property type="entry name" value="TusA"/>
    <property type="match status" value="1"/>
</dbReference>
<comment type="function">
    <text evidence="8">Transfers a GMP moiety from GTP to Mo-molybdopterin (Mo-MPT) cofactor (Moco or molybdenum cofactor) to form Mo-molybdopterin guanine dinucleotide (Mo-MGD) cofactor.</text>
</comment>
<evidence type="ECO:0000256" key="5">
    <source>
        <dbReference type="ARBA" id="ARBA00022842"/>
    </source>
</evidence>
<dbReference type="HAMAP" id="MF_00316">
    <property type="entry name" value="MobA"/>
    <property type="match status" value="1"/>
</dbReference>
<keyword evidence="10" id="KW-1185">Reference proteome</keyword>
<comment type="caution">
    <text evidence="8">Lacks conserved residue(s) required for the propagation of feature annotation.</text>
</comment>
<evidence type="ECO:0000256" key="6">
    <source>
        <dbReference type="ARBA" id="ARBA00023134"/>
    </source>
</evidence>
<dbReference type="PROSITE" id="PS01148">
    <property type="entry name" value="UPF0033"/>
    <property type="match status" value="1"/>
</dbReference>
<comment type="caution">
    <text evidence="9">The sequence shown here is derived from an EMBL/GenBank/DDBJ whole genome shotgun (WGS) entry which is preliminary data.</text>
</comment>
<comment type="domain">
    <text evidence="8">The N-terminal domain determines nucleotide recognition and specific binding, while the C-terminal domain determines the specific binding to the target protein.</text>
</comment>
<keyword evidence="5 8" id="KW-0460">Magnesium</keyword>
<dbReference type="GO" id="GO:1902758">
    <property type="term" value="P:bis(molybdopterin guanine dinucleotide)molybdenum biosynthetic process"/>
    <property type="evidence" value="ECO:0007669"/>
    <property type="project" value="TreeGrafter"/>
</dbReference>
<dbReference type="InterPro" id="IPR001455">
    <property type="entry name" value="TusA-like"/>
</dbReference>
<comment type="subunit">
    <text evidence="8">Monomer.</text>
</comment>
<keyword evidence="6 8" id="KW-0342">GTP-binding</keyword>
<accession>A0A2S6MVS7</accession>
<feature type="binding site" evidence="8">
    <location>
        <begin position="12"/>
        <end position="14"/>
    </location>
    <ligand>
        <name>GTP</name>
        <dbReference type="ChEBI" id="CHEBI:37565"/>
    </ligand>
</feature>
<comment type="cofactor">
    <cofactor evidence="8">
        <name>Mg(2+)</name>
        <dbReference type="ChEBI" id="CHEBI:18420"/>
    </cofactor>
</comment>
<feature type="binding site" evidence="8">
    <location>
        <position position="25"/>
    </location>
    <ligand>
        <name>GTP</name>
        <dbReference type="ChEBI" id="CHEBI:37565"/>
    </ligand>
</feature>
<feature type="binding site" evidence="8">
    <location>
        <position position="104"/>
    </location>
    <ligand>
        <name>GTP</name>
        <dbReference type="ChEBI" id="CHEBI:37565"/>
    </ligand>
</feature>
<dbReference type="NCBIfam" id="TIGR02665">
    <property type="entry name" value="molyb_mobA"/>
    <property type="match status" value="1"/>
</dbReference>
<dbReference type="Gene3D" id="3.30.110.40">
    <property type="entry name" value="TusA-like domain"/>
    <property type="match status" value="1"/>
</dbReference>
<dbReference type="Gene3D" id="3.90.550.10">
    <property type="entry name" value="Spore Coat Polysaccharide Biosynthesis Protein SpsA, Chain A"/>
    <property type="match status" value="1"/>
</dbReference>
<evidence type="ECO:0000313" key="10">
    <source>
        <dbReference type="Proteomes" id="UP000239089"/>
    </source>
</evidence>
<dbReference type="Proteomes" id="UP000239089">
    <property type="component" value="Unassembled WGS sequence"/>
</dbReference>
<gene>
    <name evidence="8" type="primary">mobA</name>
    <name evidence="9" type="ORF">CCR94_22875</name>
</gene>
<dbReference type="InterPro" id="IPR036868">
    <property type="entry name" value="TusA-like_sf"/>
</dbReference>
<dbReference type="InterPro" id="IPR029044">
    <property type="entry name" value="Nucleotide-diphossugar_trans"/>
</dbReference>
<organism evidence="9 10">
    <name type="scientific">Rhodoblastus sphagnicola</name>
    <dbReference type="NCBI Taxonomy" id="333368"/>
    <lineage>
        <taxon>Bacteria</taxon>
        <taxon>Pseudomonadati</taxon>
        <taxon>Pseudomonadota</taxon>
        <taxon>Alphaproteobacteria</taxon>
        <taxon>Hyphomicrobiales</taxon>
        <taxon>Rhodoblastaceae</taxon>
        <taxon>Rhodoblastus</taxon>
    </lineage>
</organism>
<dbReference type="EC" id="2.7.7.77" evidence="8"/>
<dbReference type="InterPro" id="IPR025877">
    <property type="entry name" value="MobA-like_NTP_Trfase"/>
</dbReference>
<dbReference type="CDD" id="cd02503">
    <property type="entry name" value="MobA"/>
    <property type="match status" value="1"/>
</dbReference>
<keyword evidence="4 8" id="KW-0547">Nucleotide-binding</keyword>
<comment type="similarity">
    <text evidence="8">Belongs to the MobA family.</text>
</comment>
<name>A0A2S6MVS7_9HYPH</name>
<dbReference type="PANTHER" id="PTHR19136:SF81">
    <property type="entry name" value="MOLYBDENUM COFACTOR GUANYLYLTRANSFERASE"/>
    <property type="match status" value="1"/>
</dbReference>
<dbReference type="EMBL" id="NHSJ01000134">
    <property type="protein sequence ID" value="PPQ26467.1"/>
    <property type="molecule type" value="Genomic_DNA"/>
</dbReference>
<dbReference type="PANTHER" id="PTHR19136">
    <property type="entry name" value="MOLYBDENUM COFACTOR GUANYLYLTRANSFERASE"/>
    <property type="match status" value="1"/>
</dbReference>
<dbReference type="GO" id="GO:0061603">
    <property type="term" value="F:molybdenum cofactor guanylyltransferase activity"/>
    <property type="evidence" value="ECO:0007669"/>
    <property type="project" value="UniProtKB-EC"/>
</dbReference>
<evidence type="ECO:0000256" key="1">
    <source>
        <dbReference type="ARBA" id="ARBA00022490"/>
    </source>
</evidence>
<feature type="binding site" evidence="8">
    <location>
        <position position="71"/>
    </location>
    <ligand>
        <name>GTP</name>
        <dbReference type="ChEBI" id="CHEBI:37565"/>
    </ligand>
</feature>
<dbReference type="InterPro" id="IPR013482">
    <property type="entry name" value="Molybde_CF_guanTrfase"/>
</dbReference>
<dbReference type="CDD" id="cd00291">
    <property type="entry name" value="SirA_YedF_YeeD"/>
    <property type="match status" value="1"/>
</dbReference>
<dbReference type="SUPFAM" id="SSF53448">
    <property type="entry name" value="Nucleotide-diphospho-sugar transferases"/>
    <property type="match status" value="1"/>
</dbReference>
<keyword evidence="9" id="KW-0548">Nucleotidyltransferase</keyword>
<protein>
    <recommendedName>
        <fullName evidence="8">Molybdenum cofactor guanylyltransferase</fullName>
        <shortName evidence="8">MoCo guanylyltransferase</shortName>
        <ecNumber evidence="8">2.7.7.77</ecNumber>
    </recommendedName>
    <alternativeName>
        <fullName evidence="8">GTP:molybdopterin guanylyltransferase</fullName>
    </alternativeName>
    <alternativeName>
        <fullName evidence="8">Mo-MPT guanylyltransferase</fullName>
    </alternativeName>
    <alternativeName>
        <fullName evidence="8">Molybdopterin guanylyltransferase</fullName>
    </alternativeName>
    <alternativeName>
        <fullName evidence="8">Molybdopterin-guanine dinucleotide synthase</fullName>
        <shortName evidence="8">MGD synthase</shortName>
    </alternativeName>
</protein>
<keyword evidence="1 8" id="KW-0963">Cytoplasm</keyword>
<dbReference type="GO" id="GO:0005737">
    <property type="term" value="C:cytoplasm"/>
    <property type="evidence" value="ECO:0007669"/>
    <property type="project" value="UniProtKB-SubCell"/>
</dbReference>
<keyword evidence="3 8" id="KW-0479">Metal-binding</keyword>
<keyword evidence="2 8" id="KW-0808">Transferase</keyword>
<comment type="subcellular location">
    <subcellularLocation>
        <location evidence="8">Cytoplasm</location>
    </subcellularLocation>
</comment>
<evidence type="ECO:0000256" key="8">
    <source>
        <dbReference type="HAMAP-Rule" id="MF_00316"/>
    </source>
</evidence>